<keyword evidence="3" id="KW-1185">Reference proteome</keyword>
<comment type="caution">
    <text evidence="2">The sequence shown here is derived from an EMBL/GenBank/DDBJ whole genome shotgun (WGS) entry which is preliminary data.</text>
</comment>
<feature type="compositionally biased region" description="Polar residues" evidence="1">
    <location>
        <begin position="198"/>
        <end position="210"/>
    </location>
</feature>
<name>A0A0N0DAM3_FUSLA</name>
<sequence length="460" mass="52103">MSRFATLQQIVDQLYVGDALNLKNSFPNDPALEKCYMTRTSTTRYFSKAFKYPITLLAAMFDTGCVLSGSRALDYFVPGSATMESDWDFYVPGYKESVADMIQVLSTCGVTWDLEGDTITSTLSQDGSTTVKRAVLESLCSWISGMEPTEATELMGQTLYEVLSAFQKVRGCEWPSTYVATQHAEGHISLEPGEADKNQPTQDTASYPNSAGQPFSMMRGTIQTKEGPQRVQLIVGCHYSGIKSCLSFIKDFYASHVQCFISGWCATHMYYHDASSKNAIRWESSFSLGSAKIPVEKAIQKYRDRGYDFHRADAMEPTIRRLDDDKSFFIDFSDIYRLFLRKTNLDLLDKWIIDRRKNLNGIYWVEFDRNIFDMSSSMDMCLRGQKSYATAAYSLPLVRLRRLADIIAFNTPGSNELRDESFRSSVRKTISGSKWHVMEAARSGTIYCTLQDASPWSWVL</sequence>
<organism evidence="2 3">
    <name type="scientific">Fusarium langsethiae</name>
    <dbReference type="NCBI Taxonomy" id="179993"/>
    <lineage>
        <taxon>Eukaryota</taxon>
        <taxon>Fungi</taxon>
        <taxon>Dikarya</taxon>
        <taxon>Ascomycota</taxon>
        <taxon>Pezizomycotina</taxon>
        <taxon>Sordariomycetes</taxon>
        <taxon>Hypocreomycetidae</taxon>
        <taxon>Hypocreales</taxon>
        <taxon>Nectriaceae</taxon>
        <taxon>Fusarium</taxon>
    </lineage>
</organism>
<accession>A0A0N0DAM3</accession>
<evidence type="ECO:0000313" key="2">
    <source>
        <dbReference type="EMBL" id="KPA35544.1"/>
    </source>
</evidence>
<protein>
    <submittedName>
        <fullName evidence="2">Uncharacterized protein</fullName>
    </submittedName>
</protein>
<gene>
    <name evidence="2" type="ORF">FLAG1_11746</name>
</gene>
<dbReference type="Proteomes" id="UP000037904">
    <property type="component" value="Unassembled WGS sequence"/>
</dbReference>
<evidence type="ECO:0000256" key="1">
    <source>
        <dbReference type="SAM" id="MobiDB-lite"/>
    </source>
</evidence>
<dbReference type="AlphaFoldDB" id="A0A0N0DAM3"/>
<feature type="region of interest" description="Disordered" evidence="1">
    <location>
        <begin position="191"/>
        <end position="210"/>
    </location>
</feature>
<evidence type="ECO:0000313" key="3">
    <source>
        <dbReference type="Proteomes" id="UP000037904"/>
    </source>
</evidence>
<reference evidence="2 3" key="1">
    <citation type="submission" date="2015-04" db="EMBL/GenBank/DDBJ databases">
        <title>The draft genome sequence of Fusarium langsethiae, a T-2/HT-2 mycotoxin producer.</title>
        <authorList>
            <person name="Lysoe E."/>
            <person name="Divon H.H."/>
            <person name="Terzi V."/>
            <person name="Orru L."/>
            <person name="Lamontanara A."/>
            <person name="Kolseth A.-K."/>
            <person name="Frandsen R.J."/>
            <person name="Nielsen K."/>
            <person name="Thrane U."/>
        </authorList>
    </citation>
    <scope>NUCLEOTIDE SEQUENCE [LARGE SCALE GENOMIC DNA]</scope>
    <source>
        <strain evidence="2 3">Fl201059</strain>
    </source>
</reference>
<proteinExistence type="predicted"/>
<dbReference type="EMBL" id="JXCE01001043">
    <property type="protein sequence ID" value="KPA35544.1"/>
    <property type="molecule type" value="Genomic_DNA"/>
</dbReference>